<dbReference type="GO" id="GO:0016780">
    <property type="term" value="F:phosphotransferase activity, for other substituted phosphate groups"/>
    <property type="evidence" value="ECO:0007669"/>
    <property type="project" value="InterPro"/>
</dbReference>
<dbReference type="Proteomes" id="UP000220527">
    <property type="component" value="Unassembled WGS sequence"/>
</dbReference>
<comment type="caution">
    <text evidence="9">The sequence shown here is derived from an EMBL/GenBank/DDBJ whole genome shotgun (WGS) entry which is preliminary data.</text>
</comment>
<feature type="transmembrane region" description="Helical" evidence="8">
    <location>
        <begin position="292"/>
        <end position="312"/>
    </location>
</feature>
<feature type="transmembrane region" description="Helical" evidence="8">
    <location>
        <begin position="318"/>
        <end position="337"/>
    </location>
</feature>
<dbReference type="GO" id="GO:0071555">
    <property type="term" value="P:cell wall organization"/>
    <property type="evidence" value="ECO:0007669"/>
    <property type="project" value="TreeGrafter"/>
</dbReference>
<feature type="transmembrane region" description="Helical" evidence="8">
    <location>
        <begin position="157"/>
        <end position="175"/>
    </location>
</feature>
<feature type="binding site" evidence="7">
    <location>
        <position position="212"/>
    </location>
    <ligand>
        <name>Mg(2+)</name>
        <dbReference type="ChEBI" id="CHEBI:18420"/>
    </ligand>
</feature>
<feature type="transmembrane region" description="Helical" evidence="8">
    <location>
        <begin position="77"/>
        <end position="95"/>
    </location>
</feature>
<evidence type="ECO:0000256" key="1">
    <source>
        <dbReference type="ARBA" id="ARBA00004651"/>
    </source>
</evidence>
<dbReference type="AlphaFoldDB" id="A0A2A6RL39"/>
<dbReference type="EMBL" id="NQWI01000026">
    <property type="protein sequence ID" value="PDW03599.1"/>
    <property type="molecule type" value="Genomic_DNA"/>
</dbReference>
<reference evidence="10" key="1">
    <citation type="submission" date="2017-08" db="EMBL/GenBank/DDBJ databases">
        <authorList>
            <person name="Grouzdev D.S."/>
            <person name="Gaisin V.A."/>
            <person name="Rysina M.S."/>
            <person name="Gorlenko V.M."/>
        </authorList>
    </citation>
    <scope>NUCLEOTIDE SEQUENCE [LARGE SCALE GENOMIC DNA]</scope>
    <source>
        <strain evidence="10">Kir15-3F</strain>
    </source>
</reference>
<keyword evidence="10" id="KW-1185">Reference proteome</keyword>
<dbReference type="CDD" id="cd06854">
    <property type="entry name" value="GT_WbpL_WbcO_like"/>
    <property type="match status" value="1"/>
</dbReference>
<dbReference type="PANTHER" id="PTHR22926">
    <property type="entry name" value="PHOSPHO-N-ACETYLMURAMOYL-PENTAPEPTIDE-TRANSFERASE"/>
    <property type="match status" value="1"/>
</dbReference>
<evidence type="ECO:0000313" key="10">
    <source>
        <dbReference type="Proteomes" id="UP000220527"/>
    </source>
</evidence>
<comment type="cofactor">
    <cofactor evidence="7">
        <name>Mg(2+)</name>
        <dbReference type="ChEBI" id="CHEBI:18420"/>
    </cofactor>
</comment>
<feature type="transmembrane region" description="Helical" evidence="8">
    <location>
        <begin position="239"/>
        <end position="262"/>
    </location>
</feature>
<keyword evidence="5 8" id="KW-1133">Transmembrane helix</keyword>
<dbReference type="RefSeq" id="WP_097643561.1">
    <property type="nucleotide sequence ID" value="NZ_NQWI01000026.1"/>
</dbReference>
<protein>
    <recommendedName>
        <fullName evidence="11">Glycosyl transferase</fullName>
    </recommendedName>
</protein>
<keyword evidence="4 8" id="KW-0812">Transmembrane</keyword>
<dbReference type="GO" id="GO:0009103">
    <property type="term" value="P:lipopolysaccharide biosynthetic process"/>
    <property type="evidence" value="ECO:0007669"/>
    <property type="project" value="TreeGrafter"/>
</dbReference>
<dbReference type="Pfam" id="PF00953">
    <property type="entry name" value="Glycos_transf_4"/>
    <property type="match status" value="1"/>
</dbReference>
<keyword evidence="7" id="KW-0460">Magnesium</keyword>
<dbReference type="GO" id="GO:0044038">
    <property type="term" value="P:cell wall macromolecule biosynthetic process"/>
    <property type="evidence" value="ECO:0007669"/>
    <property type="project" value="TreeGrafter"/>
</dbReference>
<feature type="transmembrane region" description="Helical" evidence="8">
    <location>
        <begin position="181"/>
        <end position="201"/>
    </location>
</feature>
<keyword evidence="3" id="KW-0808">Transferase</keyword>
<evidence type="ECO:0000256" key="4">
    <source>
        <dbReference type="ARBA" id="ARBA00022692"/>
    </source>
</evidence>
<dbReference type="OrthoDB" id="9783652at2"/>
<comment type="subcellular location">
    <subcellularLocation>
        <location evidence="1">Cell membrane</location>
        <topology evidence="1">Multi-pass membrane protein</topology>
    </subcellularLocation>
</comment>
<feature type="binding site" evidence="7">
    <location>
        <position position="152"/>
    </location>
    <ligand>
        <name>Mg(2+)</name>
        <dbReference type="ChEBI" id="CHEBI:18420"/>
    </ligand>
</feature>
<accession>A0A2A6RL39</accession>
<feature type="transmembrane region" description="Helical" evidence="8">
    <location>
        <begin position="6"/>
        <end position="30"/>
    </location>
</feature>
<evidence type="ECO:0008006" key="11">
    <source>
        <dbReference type="Google" id="ProtNLM"/>
    </source>
</evidence>
<dbReference type="GO" id="GO:0046872">
    <property type="term" value="F:metal ion binding"/>
    <property type="evidence" value="ECO:0007669"/>
    <property type="project" value="UniProtKB-KW"/>
</dbReference>
<proteinExistence type="predicted"/>
<feature type="transmembrane region" description="Helical" evidence="8">
    <location>
        <begin position="213"/>
        <end position="233"/>
    </location>
</feature>
<evidence type="ECO:0000256" key="2">
    <source>
        <dbReference type="ARBA" id="ARBA00022475"/>
    </source>
</evidence>
<dbReference type="PANTHER" id="PTHR22926:SF3">
    <property type="entry name" value="UNDECAPRENYL-PHOSPHATE ALPHA-N-ACETYLGLUCOSAMINYL 1-PHOSPHATE TRANSFERASE"/>
    <property type="match status" value="1"/>
</dbReference>
<keyword evidence="6 8" id="KW-0472">Membrane</keyword>
<evidence type="ECO:0000256" key="6">
    <source>
        <dbReference type="ARBA" id="ARBA00023136"/>
    </source>
</evidence>
<evidence type="ECO:0000256" key="3">
    <source>
        <dbReference type="ARBA" id="ARBA00022679"/>
    </source>
</evidence>
<keyword evidence="2" id="KW-1003">Cell membrane</keyword>
<evidence type="ECO:0000256" key="7">
    <source>
        <dbReference type="PIRSR" id="PIRSR600715-1"/>
    </source>
</evidence>
<dbReference type="GO" id="GO:0005886">
    <property type="term" value="C:plasma membrane"/>
    <property type="evidence" value="ECO:0007669"/>
    <property type="project" value="UniProtKB-SubCell"/>
</dbReference>
<feature type="transmembrane region" description="Helical" evidence="8">
    <location>
        <begin position="107"/>
        <end position="125"/>
    </location>
</feature>
<keyword evidence="7" id="KW-0479">Metal-binding</keyword>
<organism evidence="9 10">
    <name type="scientific">Candidatus Viridilinea mediisalina</name>
    <dbReference type="NCBI Taxonomy" id="2024553"/>
    <lineage>
        <taxon>Bacteria</taxon>
        <taxon>Bacillati</taxon>
        <taxon>Chloroflexota</taxon>
        <taxon>Chloroflexia</taxon>
        <taxon>Chloroflexales</taxon>
        <taxon>Chloroflexineae</taxon>
        <taxon>Oscillochloridaceae</taxon>
        <taxon>Candidatus Viridilinea</taxon>
    </lineage>
</organism>
<evidence type="ECO:0000256" key="8">
    <source>
        <dbReference type="SAM" id="Phobius"/>
    </source>
</evidence>
<evidence type="ECO:0000313" key="9">
    <source>
        <dbReference type="EMBL" id="PDW03599.1"/>
    </source>
</evidence>
<gene>
    <name evidence="9" type="ORF">CJ255_07985</name>
</gene>
<sequence length="383" mass="41613">MPSTMIQLLLLLTIALPATYFMVGAVAQWARRRLLDVPNERSSHSQPTPRGGGVAIASLTLLGLCVAPVWHAELASSTLYMCLAAMLLIAVLGFVDDLRSLPAGLRLGVQCLAAVLVLWASGLFVTNAPSAYTWVIAALTLVWLVGLTNAFNFMDGIDGIAGAQAVVAGLAWFGFSLAGGHTWLAVLSGLLVMTSLGFLGHNWPPARIFMGDVGSTFLGFSFALLPLFFAVQNPIGLDFYAWLVVGALLVWPFIFDTGYTLVARIKRRERIFEAHRSHLYQRLVKAGFPHQSVTLLYTALSGLGVMTAVLLINFATPIAWLALLFPLSVAVGLVFFVHHVEAQTADVVRQQRVERGRVRLVQPRTDHLVEQKPQVSLQADRSS</sequence>
<evidence type="ECO:0000256" key="5">
    <source>
        <dbReference type="ARBA" id="ARBA00022989"/>
    </source>
</evidence>
<name>A0A2A6RL39_9CHLR</name>
<feature type="transmembrane region" description="Helical" evidence="8">
    <location>
        <begin position="131"/>
        <end position="150"/>
    </location>
</feature>
<feature type="transmembrane region" description="Helical" evidence="8">
    <location>
        <begin position="51"/>
        <end position="71"/>
    </location>
</feature>
<dbReference type="InterPro" id="IPR000715">
    <property type="entry name" value="Glycosyl_transferase_4"/>
</dbReference>